<protein>
    <submittedName>
        <fullName evidence="3">Hypp2299 protein</fullName>
    </submittedName>
</protein>
<evidence type="ECO:0000313" key="4">
    <source>
        <dbReference type="Proteomes" id="UP000838412"/>
    </source>
</evidence>
<evidence type="ECO:0000256" key="2">
    <source>
        <dbReference type="SAM" id="SignalP"/>
    </source>
</evidence>
<dbReference type="Proteomes" id="UP000838412">
    <property type="component" value="Chromosome 4"/>
</dbReference>
<accession>A0A8J9ZSG5</accession>
<keyword evidence="4" id="KW-1185">Reference proteome</keyword>
<proteinExistence type="predicted"/>
<evidence type="ECO:0000313" key="3">
    <source>
        <dbReference type="EMBL" id="CAH1261306.1"/>
    </source>
</evidence>
<feature type="chain" id="PRO_5035481918" evidence="2">
    <location>
        <begin position="20"/>
        <end position="155"/>
    </location>
</feature>
<keyword evidence="2" id="KW-0732">Signal</keyword>
<organism evidence="3 4">
    <name type="scientific">Branchiostoma lanceolatum</name>
    <name type="common">Common lancelet</name>
    <name type="synonym">Amphioxus lanceolatum</name>
    <dbReference type="NCBI Taxonomy" id="7740"/>
    <lineage>
        <taxon>Eukaryota</taxon>
        <taxon>Metazoa</taxon>
        <taxon>Chordata</taxon>
        <taxon>Cephalochordata</taxon>
        <taxon>Leptocardii</taxon>
        <taxon>Amphioxiformes</taxon>
        <taxon>Branchiostomatidae</taxon>
        <taxon>Branchiostoma</taxon>
    </lineage>
</organism>
<feature type="compositionally biased region" description="Low complexity" evidence="1">
    <location>
        <begin position="65"/>
        <end position="78"/>
    </location>
</feature>
<feature type="signal peptide" evidence="2">
    <location>
        <begin position="1"/>
        <end position="19"/>
    </location>
</feature>
<gene>
    <name evidence="3" type="primary">Hypp2299</name>
    <name evidence="3" type="ORF">BLAG_LOCUS16771</name>
</gene>
<sequence length="155" mass="16854">MSSWVQGLVYLLSALVCVGHLPAPLPTQHSCIFDDIEPSDVPRKTQTYVQPSDVLDRARTYAQTSDVSESGSDVSDASGRARRDSGDLFRPLRITPWFHNIGSELGRAEQDSLREVVREAVSRVTRALAGKSPGGGGSPRGWGCRTVCGRWCGRP</sequence>
<dbReference type="AlphaFoldDB" id="A0A8J9ZSG5"/>
<name>A0A8J9ZSG5_BRALA</name>
<reference evidence="3" key="1">
    <citation type="submission" date="2022-01" db="EMBL/GenBank/DDBJ databases">
        <authorList>
            <person name="Braso-Vives M."/>
        </authorList>
    </citation>
    <scope>NUCLEOTIDE SEQUENCE</scope>
</reference>
<dbReference type="EMBL" id="OV696689">
    <property type="protein sequence ID" value="CAH1261306.1"/>
    <property type="molecule type" value="Genomic_DNA"/>
</dbReference>
<evidence type="ECO:0000256" key="1">
    <source>
        <dbReference type="SAM" id="MobiDB-lite"/>
    </source>
</evidence>
<feature type="region of interest" description="Disordered" evidence="1">
    <location>
        <begin position="60"/>
        <end position="83"/>
    </location>
</feature>